<name>A0ABS6FEI8_9FIRM</name>
<gene>
    <name evidence="2" type="ORF">KQI68_00895</name>
</gene>
<sequence>MEWNKIKKILIIALVIANIILFLYIQFNDLRLKDESTTREFTNEVISMLDKKNINVDTKIPRKINKLPSLFVEFQTMSEDKINADFFNGEGVISRPSTDLAEISLGDEYINLVNNRRIYYENRVKKNNFNKINSLDKAQEIAKRFMLDKKFDIRDIFLSYYRIEDDMYILNYTKKHENLPVESSYTNFIIDSRGVVSMDRLWLNVLDSSEQKITLYPAPKALLYLLNKDEYYDKTINKISPCFYFNPEDQGYIEDITRAVNGRAIPAWKIEFTDGEYTVIDNY</sequence>
<keyword evidence="1" id="KW-0472">Membrane</keyword>
<proteinExistence type="predicted"/>
<comment type="caution">
    <text evidence="2">The sequence shown here is derived from an EMBL/GenBank/DDBJ whole genome shotgun (WGS) entry which is preliminary data.</text>
</comment>
<dbReference type="RefSeq" id="WP_216548109.1">
    <property type="nucleotide sequence ID" value="NZ_JAHLQO010000001.1"/>
</dbReference>
<evidence type="ECO:0000256" key="1">
    <source>
        <dbReference type="SAM" id="Phobius"/>
    </source>
</evidence>
<protein>
    <submittedName>
        <fullName evidence="2">Two-component system regulatory protein YycI</fullName>
    </submittedName>
</protein>
<evidence type="ECO:0000313" key="3">
    <source>
        <dbReference type="Proteomes" id="UP000783742"/>
    </source>
</evidence>
<keyword evidence="3" id="KW-1185">Reference proteome</keyword>
<evidence type="ECO:0000313" key="2">
    <source>
        <dbReference type="EMBL" id="MBU5668389.1"/>
    </source>
</evidence>
<accession>A0ABS6FEI8</accession>
<organism evidence="2 3">
    <name type="scientific">Peptoniphilus ovalis</name>
    <dbReference type="NCBI Taxonomy" id="2841503"/>
    <lineage>
        <taxon>Bacteria</taxon>
        <taxon>Bacillati</taxon>
        <taxon>Bacillota</taxon>
        <taxon>Tissierellia</taxon>
        <taxon>Tissierellales</taxon>
        <taxon>Peptoniphilaceae</taxon>
        <taxon>Peptoniphilus</taxon>
    </lineage>
</organism>
<keyword evidence="1" id="KW-1133">Transmembrane helix</keyword>
<feature type="transmembrane region" description="Helical" evidence="1">
    <location>
        <begin position="9"/>
        <end position="27"/>
    </location>
</feature>
<dbReference type="Proteomes" id="UP000783742">
    <property type="component" value="Unassembled WGS sequence"/>
</dbReference>
<dbReference type="EMBL" id="JAHLQO010000001">
    <property type="protein sequence ID" value="MBU5668389.1"/>
    <property type="molecule type" value="Genomic_DNA"/>
</dbReference>
<reference evidence="2 3" key="1">
    <citation type="submission" date="2021-06" db="EMBL/GenBank/DDBJ databases">
        <authorList>
            <person name="Sun Q."/>
            <person name="Li D."/>
        </authorList>
    </citation>
    <scope>NUCLEOTIDE SEQUENCE [LARGE SCALE GENOMIC DNA]</scope>
    <source>
        <strain evidence="2 3">MSJ-1</strain>
    </source>
</reference>
<keyword evidence="1" id="KW-0812">Transmembrane</keyword>